<sequence length="350" mass="39127">MKKHRLGITCILATSIMIFAFLNPVHANSSFKDMERFGWAKNTVDYLVEKGAINGVGDNLFAPHKELTRGEAAKIIALILELDVNMNEKTNLVDGANHWASPYIKAIQTEKPGVIDGYPDGTFKPNRFVTREEMTKMIVLAYNFERNTSRSLQFDDVSGWATDYIEILASLGIIYGNGDGRFAPKAHVNRAQAASMIHLANEVFPITLNPEFNVEKTVERDGIKFDLFLGQAYGRLYVKTKATNISENGVPYIGFNGCDRGFSANLFTENNGEKIEVGSVWRNPVILCTQAIQDLVLEPGETIEETEILNPPTEGFKENHFVKVEFQKGVYEGNSTIIPIEIEIPLEELE</sequence>
<dbReference type="InterPro" id="IPR051465">
    <property type="entry name" value="Cell_Envelope_Struct_Comp"/>
</dbReference>
<proteinExistence type="predicted"/>
<accession>A0A396S2J3</accession>
<dbReference type="RefSeq" id="WP_118877767.1">
    <property type="nucleotide sequence ID" value="NZ_QWEI01000017.1"/>
</dbReference>
<dbReference type="InterPro" id="IPR001119">
    <property type="entry name" value="SLH_dom"/>
</dbReference>
<evidence type="ECO:0000256" key="1">
    <source>
        <dbReference type="SAM" id="SignalP"/>
    </source>
</evidence>
<dbReference type="PANTHER" id="PTHR43308">
    <property type="entry name" value="OUTER MEMBRANE PROTEIN ALPHA-RELATED"/>
    <property type="match status" value="1"/>
</dbReference>
<feature type="domain" description="SLH" evidence="2">
    <location>
        <begin position="27"/>
        <end position="86"/>
    </location>
</feature>
<protein>
    <submittedName>
        <fullName evidence="3">S-layer homology domain-containing protein</fullName>
    </submittedName>
</protein>
<evidence type="ECO:0000313" key="3">
    <source>
        <dbReference type="EMBL" id="RHW31377.1"/>
    </source>
</evidence>
<name>A0A396S2J3_9BACL</name>
<evidence type="ECO:0000313" key="4">
    <source>
        <dbReference type="Proteomes" id="UP000265692"/>
    </source>
</evidence>
<gene>
    <name evidence="3" type="ORF">D1B33_17860</name>
</gene>
<reference evidence="3 4" key="1">
    <citation type="submission" date="2018-08" db="EMBL/GenBank/DDBJ databases">
        <title>Lysinibacillus sp. YLB-03 draft genome sequence.</title>
        <authorList>
            <person name="Yu L."/>
        </authorList>
    </citation>
    <scope>NUCLEOTIDE SEQUENCE [LARGE SCALE GENOMIC DNA]</scope>
    <source>
        <strain evidence="3 4">YLB-03</strain>
    </source>
</reference>
<evidence type="ECO:0000259" key="2">
    <source>
        <dbReference type="PROSITE" id="PS51272"/>
    </source>
</evidence>
<keyword evidence="4" id="KW-1185">Reference proteome</keyword>
<feature type="chain" id="PRO_5017425824" evidence="1">
    <location>
        <begin position="28"/>
        <end position="350"/>
    </location>
</feature>
<dbReference type="Pfam" id="PF00395">
    <property type="entry name" value="SLH"/>
    <property type="match status" value="3"/>
</dbReference>
<keyword evidence="1" id="KW-0732">Signal</keyword>
<dbReference type="OrthoDB" id="5845122at2"/>
<dbReference type="AlphaFoldDB" id="A0A396S2J3"/>
<feature type="domain" description="SLH" evidence="2">
    <location>
        <begin position="153"/>
        <end position="211"/>
    </location>
</feature>
<comment type="caution">
    <text evidence="3">The sequence shown here is derived from an EMBL/GenBank/DDBJ whole genome shotgun (WGS) entry which is preliminary data.</text>
</comment>
<feature type="domain" description="SLH" evidence="2">
    <location>
        <begin position="87"/>
        <end position="152"/>
    </location>
</feature>
<feature type="signal peptide" evidence="1">
    <location>
        <begin position="1"/>
        <end position="27"/>
    </location>
</feature>
<dbReference type="EMBL" id="QWEI01000017">
    <property type="protein sequence ID" value="RHW31377.1"/>
    <property type="molecule type" value="Genomic_DNA"/>
</dbReference>
<organism evidence="3 4">
    <name type="scientific">Ureibacillus yapensis</name>
    <dbReference type="NCBI Taxonomy" id="2304605"/>
    <lineage>
        <taxon>Bacteria</taxon>
        <taxon>Bacillati</taxon>
        <taxon>Bacillota</taxon>
        <taxon>Bacilli</taxon>
        <taxon>Bacillales</taxon>
        <taxon>Caryophanaceae</taxon>
        <taxon>Ureibacillus</taxon>
    </lineage>
</organism>
<dbReference type="Proteomes" id="UP000265692">
    <property type="component" value="Unassembled WGS sequence"/>
</dbReference>
<dbReference type="PROSITE" id="PS51272">
    <property type="entry name" value="SLH"/>
    <property type="match status" value="3"/>
</dbReference>